<reference evidence="1" key="1">
    <citation type="journal article" date="2020" name="Nature">
        <title>Giant virus diversity and host interactions through global metagenomics.</title>
        <authorList>
            <person name="Schulz F."/>
            <person name="Roux S."/>
            <person name="Paez-Espino D."/>
            <person name="Jungbluth S."/>
            <person name="Walsh D.A."/>
            <person name="Denef V.J."/>
            <person name="McMahon K.D."/>
            <person name="Konstantinidis K.T."/>
            <person name="Eloe-Fadrosh E.A."/>
            <person name="Kyrpides N.C."/>
            <person name="Woyke T."/>
        </authorList>
    </citation>
    <scope>NUCLEOTIDE SEQUENCE</scope>
    <source>
        <strain evidence="1">GVMAG-M-3300025727-45</strain>
    </source>
</reference>
<dbReference type="AlphaFoldDB" id="A0A6C0J1R1"/>
<sequence>MTTRNFISVGQFPVPPSDVHEPADINNVYSKNAVKIEELIVELFMVVSKNMGLLEPFDKGLFYYFGYGNSPEKAIYESSLNYNNIKNSINELDIFFRTNIMSKMNSYDILVVLYSINFLNETNNVLGNYYHDKHVINVINKLNDTIDSIKIIFNN</sequence>
<organism evidence="1">
    <name type="scientific">viral metagenome</name>
    <dbReference type="NCBI Taxonomy" id="1070528"/>
    <lineage>
        <taxon>unclassified sequences</taxon>
        <taxon>metagenomes</taxon>
        <taxon>organismal metagenomes</taxon>
    </lineage>
</organism>
<name>A0A6C0J1R1_9ZZZZ</name>
<evidence type="ECO:0000313" key="1">
    <source>
        <dbReference type="EMBL" id="QHT99604.1"/>
    </source>
</evidence>
<protein>
    <submittedName>
        <fullName evidence="1">Uncharacterized protein</fullName>
    </submittedName>
</protein>
<dbReference type="EMBL" id="MN740311">
    <property type="protein sequence ID" value="QHT99604.1"/>
    <property type="molecule type" value="Genomic_DNA"/>
</dbReference>
<proteinExistence type="predicted"/>
<accession>A0A6C0J1R1</accession>